<feature type="region of interest" description="Disordered" evidence="3">
    <location>
        <begin position="1"/>
        <end position="25"/>
    </location>
</feature>
<comment type="caution">
    <text evidence="5">The sequence shown here is derived from an EMBL/GenBank/DDBJ whole genome shotgun (WGS) entry which is preliminary data.</text>
</comment>
<dbReference type="PRINTS" id="PR00503">
    <property type="entry name" value="BROMODOMAIN"/>
</dbReference>
<dbReference type="PANTHER" id="PTHR22881">
    <property type="entry name" value="BROMODOMAIN CONTAINING PROTEIN"/>
    <property type="match status" value="1"/>
</dbReference>
<protein>
    <submittedName>
        <fullName evidence="5">Bromodomain-containing protein 7/9</fullName>
    </submittedName>
</protein>
<keyword evidence="1 2" id="KW-0103">Bromodomain</keyword>
<dbReference type="Proteomes" id="UP000485058">
    <property type="component" value="Unassembled WGS sequence"/>
</dbReference>
<gene>
    <name evidence="5" type="ORF">HaLaN_10488</name>
</gene>
<feature type="non-terminal residue" evidence="5">
    <location>
        <position position="166"/>
    </location>
</feature>
<dbReference type="PROSITE" id="PS50014">
    <property type="entry name" value="BROMODOMAIN_2"/>
    <property type="match status" value="1"/>
</dbReference>
<name>A0A699Z6A6_HAELA</name>
<proteinExistence type="predicted"/>
<dbReference type="InterPro" id="IPR051831">
    <property type="entry name" value="Bromodomain_contain_prot"/>
</dbReference>
<dbReference type="InterPro" id="IPR001487">
    <property type="entry name" value="Bromodomain"/>
</dbReference>
<sequence>MGDGKDSDDSLYQPSPGSDDGYDPFNSSTKRLGLGLEGMDLDAAAGGLGVGGAVAAPLPMKRVMEKVMDSLASKDKYKLFKAPVTDAMAPNYSTIITNPMCFDVIRAKIKDNYYANYDMLQADIQLVFDNAMHYNPVDNWVHSMAKCLQEVAGKYMSLARLGIANF</sequence>
<accession>A0A699Z6A6</accession>
<dbReference type="Pfam" id="PF00439">
    <property type="entry name" value="Bromodomain"/>
    <property type="match status" value="1"/>
</dbReference>
<evidence type="ECO:0000313" key="5">
    <source>
        <dbReference type="EMBL" id="GFH14434.1"/>
    </source>
</evidence>
<reference evidence="5 6" key="1">
    <citation type="submission" date="2020-02" db="EMBL/GenBank/DDBJ databases">
        <title>Draft genome sequence of Haematococcus lacustris strain NIES-144.</title>
        <authorList>
            <person name="Morimoto D."/>
            <person name="Nakagawa S."/>
            <person name="Yoshida T."/>
            <person name="Sawayama S."/>
        </authorList>
    </citation>
    <scope>NUCLEOTIDE SEQUENCE [LARGE SCALE GENOMIC DNA]</scope>
    <source>
        <strain evidence="5 6">NIES-144</strain>
    </source>
</reference>
<dbReference type="AlphaFoldDB" id="A0A699Z6A6"/>
<dbReference type="SUPFAM" id="SSF47370">
    <property type="entry name" value="Bromodomain"/>
    <property type="match status" value="1"/>
</dbReference>
<dbReference type="SMART" id="SM00297">
    <property type="entry name" value="BROMO"/>
    <property type="match status" value="1"/>
</dbReference>
<keyword evidence="6" id="KW-1185">Reference proteome</keyword>
<feature type="non-terminal residue" evidence="5">
    <location>
        <position position="1"/>
    </location>
</feature>
<evidence type="ECO:0000313" key="6">
    <source>
        <dbReference type="Proteomes" id="UP000485058"/>
    </source>
</evidence>
<dbReference type="PANTHER" id="PTHR22881:SF27">
    <property type="entry name" value="BROMODOMAIN CONTAINING 7_9"/>
    <property type="match status" value="1"/>
</dbReference>
<evidence type="ECO:0000256" key="2">
    <source>
        <dbReference type="PROSITE-ProRule" id="PRU00035"/>
    </source>
</evidence>
<evidence type="ECO:0000256" key="3">
    <source>
        <dbReference type="SAM" id="MobiDB-lite"/>
    </source>
</evidence>
<dbReference type="EMBL" id="BLLF01000725">
    <property type="protein sequence ID" value="GFH14434.1"/>
    <property type="molecule type" value="Genomic_DNA"/>
</dbReference>
<feature type="domain" description="Bromo" evidence="4">
    <location>
        <begin position="72"/>
        <end position="142"/>
    </location>
</feature>
<evidence type="ECO:0000256" key="1">
    <source>
        <dbReference type="ARBA" id="ARBA00023117"/>
    </source>
</evidence>
<evidence type="ECO:0000259" key="4">
    <source>
        <dbReference type="PROSITE" id="PS50014"/>
    </source>
</evidence>
<dbReference type="Gene3D" id="1.20.920.10">
    <property type="entry name" value="Bromodomain-like"/>
    <property type="match status" value="1"/>
</dbReference>
<organism evidence="5 6">
    <name type="scientific">Haematococcus lacustris</name>
    <name type="common">Green alga</name>
    <name type="synonym">Haematococcus pluvialis</name>
    <dbReference type="NCBI Taxonomy" id="44745"/>
    <lineage>
        <taxon>Eukaryota</taxon>
        <taxon>Viridiplantae</taxon>
        <taxon>Chlorophyta</taxon>
        <taxon>core chlorophytes</taxon>
        <taxon>Chlorophyceae</taxon>
        <taxon>CS clade</taxon>
        <taxon>Chlamydomonadales</taxon>
        <taxon>Haematococcaceae</taxon>
        <taxon>Haematococcus</taxon>
    </lineage>
</organism>
<dbReference type="CDD" id="cd04369">
    <property type="entry name" value="Bromodomain"/>
    <property type="match status" value="1"/>
</dbReference>
<dbReference type="InterPro" id="IPR036427">
    <property type="entry name" value="Bromodomain-like_sf"/>
</dbReference>